<gene>
    <name evidence="1" type="ORF">M8006_17640</name>
</gene>
<sequence>MFVTKNRARAFIRDFIIRKVQARKAVSNKLIAQLSGYAIAYHPPKNLSNGTKYAGKRIGNINFRTGPRAQNLYNALREGKFVLVMPGTEALDKTDIEKSLGHLSNWVNIFIAGDFYEKLSHYTGLQKASTAEFNNYLLVRPDAYIAGMVTNQSDLKQSLETMLTQYNMEVRA</sequence>
<reference evidence="1" key="1">
    <citation type="submission" date="2022-05" db="EMBL/GenBank/DDBJ databases">
        <title>Halomonas geminus sp. nov. and Halomonas llamarensis sp. nov. isolated from high-altitude salars of the Atacama Desert.</title>
        <authorList>
            <person name="Hintersatz C."/>
            <person name="Rojas L.A."/>
            <person name="Wei T.-S."/>
            <person name="Kutschke S."/>
            <person name="Lehmann F."/>
            <person name="Jain R."/>
            <person name="Pollmann K."/>
        </authorList>
    </citation>
    <scope>NUCLEOTIDE SEQUENCE</scope>
    <source>
        <strain evidence="1">ATCHA</strain>
    </source>
</reference>
<name>A0ABT0SVH1_9GAMM</name>
<protein>
    <submittedName>
        <fullName evidence="1">Uncharacterized protein</fullName>
    </submittedName>
</protein>
<evidence type="ECO:0000313" key="1">
    <source>
        <dbReference type="EMBL" id="MCL7931771.1"/>
    </source>
</evidence>
<proteinExistence type="predicted"/>
<keyword evidence="2" id="KW-1185">Reference proteome</keyword>
<evidence type="ECO:0000313" key="2">
    <source>
        <dbReference type="Proteomes" id="UP001165308"/>
    </source>
</evidence>
<organism evidence="1 2">
    <name type="scientific">Halomonas llamarensis</name>
    <dbReference type="NCBI Taxonomy" id="2945104"/>
    <lineage>
        <taxon>Bacteria</taxon>
        <taxon>Pseudomonadati</taxon>
        <taxon>Pseudomonadota</taxon>
        <taxon>Gammaproteobacteria</taxon>
        <taxon>Oceanospirillales</taxon>
        <taxon>Halomonadaceae</taxon>
        <taxon>Halomonas</taxon>
    </lineage>
</organism>
<dbReference type="EMBL" id="JAMJPJ010000080">
    <property type="protein sequence ID" value="MCL7931771.1"/>
    <property type="molecule type" value="Genomic_DNA"/>
</dbReference>
<dbReference type="Pfam" id="PF21274">
    <property type="entry name" value="Rng_hyd_C"/>
    <property type="match status" value="1"/>
</dbReference>
<dbReference type="Proteomes" id="UP001165308">
    <property type="component" value="Unassembled WGS sequence"/>
</dbReference>
<comment type="caution">
    <text evidence="1">The sequence shown here is derived from an EMBL/GenBank/DDBJ whole genome shotgun (WGS) entry which is preliminary data.</text>
</comment>
<dbReference type="Gene3D" id="3.40.30.120">
    <property type="match status" value="1"/>
</dbReference>
<accession>A0ABT0SVH1</accession>
<dbReference type="RefSeq" id="WP_250084505.1">
    <property type="nucleotide sequence ID" value="NZ_JAMJPJ010000080.1"/>
</dbReference>